<dbReference type="EMBL" id="ML741776">
    <property type="protein sequence ID" value="KAE8329971.1"/>
    <property type="molecule type" value="Genomic_DNA"/>
</dbReference>
<evidence type="ECO:0000313" key="2">
    <source>
        <dbReference type="Proteomes" id="UP000325945"/>
    </source>
</evidence>
<protein>
    <recommendedName>
        <fullName evidence="3">Actin-like ATPase domain-containing protein</fullName>
    </recommendedName>
</protein>
<dbReference type="SUPFAM" id="SSF53067">
    <property type="entry name" value="Actin-like ATPase domain"/>
    <property type="match status" value="1"/>
</dbReference>
<accession>A0A5N6X9P6</accession>
<dbReference type="Proteomes" id="UP000325945">
    <property type="component" value="Unassembled WGS sequence"/>
</dbReference>
<organism evidence="1 2">
    <name type="scientific">Aspergillus sergii</name>
    <dbReference type="NCBI Taxonomy" id="1034303"/>
    <lineage>
        <taxon>Eukaryota</taxon>
        <taxon>Fungi</taxon>
        <taxon>Dikarya</taxon>
        <taxon>Ascomycota</taxon>
        <taxon>Pezizomycotina</taxon>
        <taxon>Eurotiomycetes</taxon>
        <taxon>Eurotiomycetidae</taxon>
        <taxon>Eurotiales</taxon>
        <taxon>Aspergillaceae</taxon>
        <taxon>Aspergillus</taxon>
        <taxon>Aspergillus subgen. Circumdati</taxon>
    </lineage>
</organism>
<name>A0A5N6X9P6_9EURO</name>
<sequence>MNCWQATVKPNFMFDEDDDDEFQELGHLIPLPGVEDKPSIGLQGGFLALDRATIKGIFASVVEQVVSLVQSQLRAIARSGTKAKTIMLVGGFGESEYLYQRLKAACPQTPVMQPPDA</sequence>
<dbReference type="AlphaFoldDB" id="A0A5N6X9P6"/>
<evidence type="ECO:0000313" key="1">
    <source>
        <dbReference type="EMBL" id="KAE8329971.1"/>
    </source>
</evidence>
<evidence type="ECO:0008006" key="3">
    <source>
        <dbReference type="Google" id="ProtNLM"/>
    </source>
</evidence>
<dbReference type="PANTHER" id="PTHR14187">
    <property type="entry name" value="ALPHA KINASE/ELONGATION FACTOR 2 KINASE"/>
    <property type="match status" value="1"/>
</dbReference>
<reference evidence="2" key="1">
    <citation type="submission" date="2019-04" db="EMBL/GenBank/DDBJ databases">
        <title>Friends and foes A comparative genomics studyof 23 Aspergillus species from section Flavi.</title>
        <authorList>
            <consortium name="DOE Joint Genome Institute"/>
            <person name="Kjaerbolling I."/>
            <person name="Vesth T."/>
            <person name="Frisvad J.C."/>
            <person name="Nybo J.L."/>
            <person name="Theobald S."/>
            <person name="Kildgaard S."/>
            <person name="Isbrandt T."/>
            <person name="Kuo A."/>
            <person name="Sato A."/>
            <person name="Lyhne E.K."/>
            <person name="Kogle M.E."/>
            <person name="Wiebenga A."/>
            <person name="Kun R.S."/>
            <person name="Lubbers R.J."/>
            <person name="Makela M.R."/>
            <person name="Barry K."/>
            <person name="Chovatia M."/>
            <person name="Clum A."/>
            <person name="Daum C."/>
            <person name="Haridas S."/>
            <person name="He G."/>
            <person name="LaButti K."/>
            <person name="Lipzen A."/>
            <person name="Mondo S."/>
            <person name="Riley R."/>
            <person name="Salamov A."/>
            <person name="Simmons B.A."/>
            <person name="Magnuson J.K."/>
            <person name="Henrissat B."/>
            <person name="Mortensen U.H."/>
            <person name="Larsen T.O."/>
            <person name="Devries R.P."/>
            <person name="Grigoriev I.V."/>
            <person name="Machida M."/>
            <person name="Baker S.E."/>
            <person name="Andersen M.R."/>
        </authorList>
    </citation>
    <scope>NUCLEOTIDE SEQUENCE [LARGE SCALE GENOMIC DNA]</scope>
    <source>
        <strain evidence="2">CBS 130017</strain>
    </source>
</reference>
<gene>
    <name evidence="1" type="ORF">BDV39DRAFT_202552</name>
</gene>
<dbReference type="InterPro" id="IPR043129">
    <property type="entry name" value="ATPase_NBD"/>
</dbReference>
<dbReference type="PANTHER" id="PTHR14187:SF5">
    <property type="entry name" value="HEAT SHOCK 70 KDA PROTEIN 12A"/>
    <property type="match status" value="1"/>
</dbReference>
<proteinExistence type="predicted"/>
<keyword evidence="2" id="KW-1185">Reference proteome</keyword>